<comment type="caution">
    <text evidence="2">The sequence shown here is derived from an EMBL/GenBank/DDBJ whole genome shotgun (WGS) entry which is preliminary data.</text>
</comment>
<name>A0ABD5VYH2_9EURY</name>
<keyword evidence="1" id="KW-0812">Transmembrane</keyword>
<reference evidence="2 3" key="1">
    <citation type="journal article" date="2019" name="Int. J. Syst. Evol. Microbiol.">
        <title>The Global Catalogue of Microorganisms (GCM) 10K type strain sequencing project: providing services to taxonomists for standard genome sequencing and annotation.</title>
        <authorList>
            <consortium name="The Broad Institute Genomics Platform"/>
            <consortium name="The Broad Institute Genome Sequencing Center for Infectious Disease"/>
            <person name="Wu L."/>
            <person name="Ma J."/>
        </authorList>
    </citation>
    <scope>NUCLEOTIDE SEQUENCE [LARGE SCALE GENOMIC DNA]</scope>
    <source>
        <strain evidence="2 3">JCM 30072</strain>
    </source>
</reference>
<organism evidence="2 3">
    <name type="scientific">Halovenus salina</name>
    <dbReference type="NCBI Taxonomy" id="1510225"/>
    <lineage>
        <taxon>Archaea</taxon>
        <taxon>Methanobacteriati</taxon>
        <taxon>Methanobacteriota</taxon>
        <taxon>Stenosarchaea group</taxon>
        <taxon>Halobacteria</taxon>
        <taxon>Halobacteriales</taxon>
        <taxon>Haloarculaceae</taxon>
        <taxon>Halovenus</taxon>
    </lineage>
</organism>
<keyword evidence="1" id="KW-0472">Membrane</keyword>
<evidence type="ECO:0000256" key="1">
    <source>
        <dbReference type="SAM" id="Phobius"/>
    </source>
</evidence>
<dbReference type="EMBL" id="JBHSZI010000001">
    <property type="protein sequence ID" value="MFC7056928.1"/>
    <property type="molecule type" value="Genomic_DNA"/>
</dbReference>
<feature type="transmembrane region" description="Helical" evidence="1">
    <location>
        <begin position="77"/>
        <end position="99"/>
    </location>
</feature>
<accession>A0ABD5VYH2</accession>
<dbReference type="GeneID" id="76628717"/>
<protein>
    <submittedName>
        <fullName evidence="2">NADH-quinone oxidoreductase subunit J</fullName>
    </submittedName>
</protein>
<gene>
    <name evidence="2" type="ORF">ACFQQG_00480</name>
</gene>
<keyword evidence="1" id="KW-1133">Transmembrane helix</keyword>
<feature type="transmembrane region" description="Helical" evidence="1">
    <location>
        <begin position="14"/>
        <end position="34"/>
    </location>
</feature>
<dbReference type="AlphaFoldDB" id="A0ABD5VYH2"/>
<sequence>MTTGPRLIELDRSLLPGLIAVVLFGIMSAVFLTADGTALFEWAFDDPDGFPDTSIVGAIGYALIGAAEQGVEATEDFLVALVLIAVLLDAALDGALMLAKRDDRGESR</sequence>
<dbReference type="RefSeq" id="WP_267162636.1">
    <property type="nucleotide sequence ID" value="NZ_CP112972.1"/>
</dbReference>
<proteinExistence type="predicted"/>
<evidence type="ECO:0000313" key="3">
    <source>
        <dbReference type="Proteomes" id="UP001596445"/>
    </source>
</evidence>
<evidence type="ECO:0000313" key="2">
    <source>
        <dbReference type="EMBL" id="MFC7056928.1"/>
    </source>
</evidence>
<keyword evidence="3" id="KW-1185">Reference proteome</keyword>
<dbReference type="Proteomes" id="UP001596445">
    <property type="component" value="Unassembled WGS sequence"/>
</dbReference>